<evidence type="ECO:0000313" key="2">
    <source>
        <dbReference type="EMBL" id="KAG2634428.1"/>
    </source>
</evidence>
<dbReference type="Proteomes" id="UP000823388">
    <property type="component" value="Chromosome 2N"/>
</dbReference>
<gene>
    <name evidence="2" type="ORF">PVAP13_2NG257506</name>
</gene>
<dbReference type="EMBL" id="CM029040">
    <property type="protein sequence ID" value="KAG2634428.1"/>
    <property type="molecule type" value="Genomic_DNA"/>
</dbReference>
<feature type="region of interest" description="Disordered" evidence="1">
    <location>
        <begin position="152"/>
        <end position="173"/>
    </location>
</feature>
<evidence type="ECO:0000313" key="3">
    <source>
        <dbReference type="Proteomes" id="UP000823388"/>
    </source>
</evidence>
<evidence type="ECO:0000256" key="1">
    <source>
        <dbReference type="SAM" id="MobiDB-lite"/>
    </source>
</evidence>
<reference evidence="2 3" key="1">
    <citation type="submission" date="2020-05" db="EMBL/GenBank/DDBJ databases">
        <title>WGS assembly of Panicum virgatum.</title>
        <authorList>
            <person name="Lovell J.T."/>
            <person name="Jenkins J."/>
            <person name="Shu S."/>
            <person name="Juenger T.E."/>
            <person name="Schmutz J."/>
        </authorList>
    </citation>
    <scope>NUCLEOTIDE SEQUENCE [LARGE SCALE GENOMIC DNA]</scope>
    <source>
        <strain evidence="3">cv. AP13</strain>
    </source>
</reference>
<organism evidence="2 3">
    <name type="scientific">Panicum virgatum</name>
    <name type="common">Blackwell switchgrass</name>
    <dbReference type="NCBI Taxonomy" id="38727"/>
    <lineage>
        <taxon>Eukaryota</taxon>
        <taxon>Viridiplantae</taxon>
        <taxon>Streptophyta</taxon>
        <taxon>Embryophyta</taxon>
        <taxon>Tracheophyta</taxon>
        <taxon>Spermatophyta</taxon>
        <taxon>Magnoliopsida</taxon>
        <taxon>Liliopsida</taxon>
        <taxon>Poales</taxon>
        <taxon>Poaceae</taxon>
        <taxon>PACMAD clade</taxon>
        <taxon>Panicoideae</taxon>
        <taxon>Panicodae</taxon>
        <taxon>Paniceae</taxon>
        <taxon>Panicinae</taxon>
        <taxon>Panicum</taxon>
        <taxon>Panicum sect. Hiantes</taxon>
    </lineage>
</organism>
<dbReference type="AlphaFoldDB" id="A0A8T0VI21"/>
<protein>
    <submittedName>
        <fullName evidence="2">Uncharacterized protein</fullName>
    </submittedName>
</protein>
<comment type="caution">
    <text evidence="2">The sequence shown here is derived from an EMBL/GenBank/DDBJ whole genome shotgun (WGS) entry which is preliminary data.</text>
</comment>
<sequence>METAAAAHGVLLRDGHHAGHDVQHPGELHPHGQPARAGLGGDADGLVVQGQLQAVHVAAPPGRLGGAQAGVGEDAEVLVPLAVEVLLPSPPVKRGSPHDTPGRSCILGRGRCTGWGIACRTWRCSWACCRWCRRKPAAGPVLLCSALPADGRADGRTSGCNKERGKERKGGRQ</sequence>
<proteinExistence type="predicted"/>
<name>A0A8T0VI21_PANVG</name>
<accession>A0A8T0VI21</accession>
<keyword evidence="3" id="KW-1185">Reference proteome</keyword>